<evidence type="ECO:0000256" key="2">
    <source>
        <dbReference type="ARBA" id="ARBA00022737"/>
    </source>
</evidence>
<feature type="compositionally biased region" description="Polar residues" evidence="4">
    <location>
        <begin position="673"/>
        <end position="682"/>
    </location>
</feature>
<evidence type="ECO:0000259" key="5">
    <source>
        <dbReference type="PROSITE" id="PS50222"/>
    </source>
</evidence>
<proteinExistence type="predicted"/>
<gene>
    <name evidence="6" type="ORF">BRAN1462_LOCUS5976</name>
</gene>
<protein>
    <recommendedName>
        <fullName evidence="5">EF-hand domain-containing protein</fullName>
    </recommendedName>
</protein>
<feature type="domain" description="EF-hand" evidence="5">
    <location>
        <begin position="232"/>
        <end position="267"/>
    </location>
</feature>
<sequence>MASRCGASDAGSRLSGVAGSRMSGVAQAELNQLEEVILNKIQQRVPSKIGEETYIVKVCRYQDLAGSGWIDYSKFKRAFAPFTPGVADQDVRLIFDRYASNDCLPYKQFAVEFVRGIRRDGDFMALGSEAVQELAWEDALGGIKASLCGRGIRAVIDLCLAFSEVDPDNVRAVSADGFSAALSRVFSAENDCQLQDGLVDQLFEVFQQPFAPGQLAYDQFIQVFKDDALAGDRRQAVRAAFRRLDTDSEGLVNINKLVSAFDPVRHPQVSDGSRQAEDVVAEFVETFQDFLSFSRGRQSYPSYLVAWEEFEDYHKFVSACVESEALFCATMQRAWNSDKGPNDSIESRAALARPAAGVPGKSRAGLHHWQCDTLPLSITHNKATEFLTAETVALRLRQNIARRGVSHAFDVVKNFYVADDDLDDLLDVYEFRRACQQSGMTMRESEEMMCFEACAADTPAAAKKGSSLIHLQRWLCLLHGQLPPARLQLVERVFRALGGDPGNEESCVSPAALKANFVAEAHPLVRKGELDAGVLLGEFLDTFSLFSHVRGGCQNGMVAFSDFLAYYMVYSSTIDNDALFDLLMHRLWPIDAESLEEQGGAEAPIDGSPSKRERWATPVFEVGDQAVPRQKAPPHEGPSSYAREQQRLPDSHRRFSRNAVPASPPPEEARPRMNQSVVPGTPQTGYSSITKSSIVFNEAASGELGAVLQRMRASIARRGLKGWTCLAERFESVDHRRNGGTMKSDFQRVHRGMGLGLSPEEQELVFKYFVGRRRDGSMDYRECLRALRGPLPERRAPLVRRLFEDMCQGGGAVPGQALKARFDARSTPMVLVGVKDAATEQQDFHEAVDHFSTGGFFEEQAFVDFFTMLSSVYKEEDEFKLMTTTVFGLHGAGIGGG</sequence>
<dbReference type="SUPFAM" id="SSF47473">
    <property type="entry name" value="EF-hand"/>
    <property type="match status" value="2"/>
</dbReference>
<dbReference type="PANTHER" id="PTHR34524">
    <property type="entry name" value="CALCYPHOSIN"/>
    <property type="match status" value="1"/>
</dbReference>
<feature type="region of interest" description="Disordered" evidence="4">
    <location>
        <begin position="622"/>
        <end position="682"/>
    </location>
</feature>
<evidence type="ECO:0000256" key="4">
    <source>
        <dbReference type="SAM" id="MobiDB-lite"/>
    </source>
</evidence>
<name>A0A6U6HG87_9DINO</name>
<accession>A0A6U6HG87</accession>
<dbReference type="Gene3D" id="1.10.238.10">
    <property type="entry name" value="EF-hand"/>
    <property type="match status" value="3"/>
</dbReference>
<dbReference type="InterPro" id="IPR002048">
    <property type="entry name" value="EF_hand_dom"/>
</dbReference>
<dbReference type="EMBL" id="HBGW01009316">
    <property type="protein sequence ID" value="CAD9507419.1"/>
    <property type="molecule type" value="Transcribed_RNA"/>
</dbReference>
<dbReference type="PANTHER" id="PTHR34524:SF6">
    <property type="entry name" value="CALCYPHOSINE LIKE"/>
    <property type="match status" value="1"/>
</dbReference>
<dbReference type="AlphaFoldDB" id="A0A6U6HG87"/>
<feature type="compositionally biased region" description="Basic and acidic residues" evidence="4">
    <location>
        <begin position="644"/>
        <end position="653"/>
    </location>
</feature>
<dbReference type="PROSITE" id="PS50222">
    <property type="entry name" value="EF_HAND_2"/>
    <property type="match status" value="1"/>
</dbReference>
<evidence type="ECO:0000256" key="3">
    <source>
        <dbReference type="ARBA" id="ARBA00022837"/>
    </source>
</evidence>
<dbReference type="InterPro" id="IPR051581">
    <property type="entry name" value="Ca-bind"/>
</dbReference>
<reference evidence="6" key="1">
    <citation type="submission" date="2021-01" db="EMBL/GenBank/DDBJ databases">
        <authorList>
            <person name="Corre E."/>
            <person name="Pelletier E."/>
            <person name="Niang G."/>
            <person name="Scheremetjew M."/>
            <person name="Finn R."/>
            <person name="Kale V."/>
            <person name="Holt S."/>
            <person name="Cochrane G."/>
            <person name="Meng A."/>
            <person name="Brown T."/>
            <person name="Cohen L."/>
        </authorList>
    </citation>
    <scope>NUCLEOTIDE SEQUENCE</scope>
    <source>
        <strain evidence="6">RCC3387</strain>
    </source>
</reference>
<evidence type="ECO:0000313" key="6">
    <source>
        <dbReference type="EMBL" id="CAD9507419.1"/>
    </source>
</evidence>
<dbReference type="InterPro" id="IPR011992">
    <property type="entry name" value="EF-hand-dom_pair"/>
</dbReference>
<dbReference type="GO" id="GO:0005509">
    <property type="term" value="F:calcium ion binding"/>
    <property type="evidence" value="ECO:0007669"/>
    <property type="project" value="InterPro"/>
</dbReference>
<keyword evidence="2" id="KW-0677">Repeat</keyword>
<keyword evidence="3" id="KW-0106">Calcium</keyword>
<evidence type="ECO:0000256" key="1">
    <source>
        <dbReference type="ARBA" id="ARBA00022723"/>
    </source>
</evidence>
<organism evidence="6">
    <name type="scientific">Zooxanthella nutricula</name>
    <dbReference type="NCBI Taxonomy" id="1333877"/>
    <lineage>
        <taxon>Eukaryota</taxon>
        <taxon>Sar</taxon>
        <taxon>Alveolata</taxon>
        <taxon>Dinophyceae</taxon>
        <taxon>Peridiniales</taxon>
        <taxon>Peridiniales incertae sedis</taxon>
        <taxon>Zooxanthella</taxon>
    </lineage>
</organism>
<keyword evidence="1" id="KW-0479">Metal-binding</keyword>